<name>A0A1G8HF02_9PSED</name>
<dbReference type="Pfam" id="PF01597">
    <property type="entry name" value="GCV_H"/>
    <property type="match status" value="1"/>
</dbReference>
<dbReference type="GO" id="GO:0009249">
    <property type="term" value="P:protein lipoylation"/>
    <property type="evidence" value="ECO:0007669"/>
    <property type="project" value="TreeGrafter"/>
</dbReference>
<dbReference type="SUPFAM" id="SSF51230">
    <property type="entry name" value="Single hybrid motif"/>
    <property type="match status" value="1"/>
</dbReference>
<evidence type="ECO:0000256" key="1">
    <source>
        <dbReference type="ARBA" id="ARBA00022823"/>
    </source>
</evidence>
<reference evidence="3" key="1">
    <citation type="submission" date="2016-10" db="EMBL/GenBank/DDBJ databases">
        <authorList>
            <person name="Varghese N."/>
            <person name="Submissions S."/>
        </authorList>
    </citation>
    <scope>NUCLEOTIDE SEQUENCE [LARGE SCALE GENOMIC DNA]</scope>
    <source>
        <strain evidence="3">CCM 7469</strain>
    </source>
</reference>
<dbReference type="PANTHER" id="PTHR11715">
    <property type="entry name" value="GLYCINE CLEAVAGE SYSTEM H PROTEIN"/>
    <property type="match status" value="1"/>
</dbReference>
<sequence length="154" mass="17017">MKLHGLDFPDDLLYAPAYNLWLREEADGAVTLGLSAYGCALYGQIFAFTPKRDGWHIDKDRSFGVVEFAKAAASARCPLAGTLLVSNDAVERRPGLINQDCYGDGWMVRLRPDDWAAARAELVRGQAALDAFAERMRLDAFDPDGDSVQALRHE</sequence>
<dbReference type="GO" id="GO:0019464">
    <property type="term" value="P:glycine decarboxylation via glycine cleavage system"/>
    <property type="evidence" value="ECO:0007669"/>
    <property type="project" value="InterPro"/>
</dbReference>
<organism evidence="2 3">
    <name type="scientific">Pseudomonas panipatensis</name>
    <dbReference type="NCBI Taxonomy" id="428992"/>
    <lineage>
        <taxon>Bacteria</taxon>
        <taxon>Pseudomonadati</taxon>
        <taxon>Pseudomonadota</taxon>
        <taxon>Gammaproteobacteria</taxon>
        <taxon>Pseudomonadales</taxon>
        <taxon>Pseudomonadaceae</taxon>
        <taxon>Pseudomonas</taxon>
    </lineage>
</organism>
<dbReference type="OrthoDB" id="9796712at2"/>
<evidence type="ECO:0000313" key="3">
    <source>
        <dbReference type="Proteomes" id="UP000199636"/>
    </source>
</evidence>
<dbReference type="RefSeq" id="WP_090263107.1">
    <property type="nucleotide sequence ID" value="NZ_FNDS01000005.1"/>
</dbReference>
<dbReference type="Gene3D" id="2.40.50.100">
    <property type="match status" value="1"/>
</dbReference>
<dbReference type="InterPro" id="IPR033753">
    <property type="entry name" value="GCV_H/Fam206"/>
</dbReference>
<dbReference type="STRING" id="428992.SAMN05216272_105191"/>
<dbReference type="GO" id="GO:0005829">
    <property type="term" value="C:cytosol"/>
    <property type="evidence" value="ECO:0007669"/>
    <property type="project" value="TreeGrafter"/>
</dbReference>
<dbReference type="EMBL" id="FNDS01000005">
    <property type="protein sequence ID" value="SDI05223.1"/>
    <property type="molecule type" value="Genomic_DNA"/>
</dbReference>
<dbReference type="CDD" id="cd06848">
    <property type="entry name" value="GCS_H"/>
    <property type="match status" value="1"/>
</dbReference>
<gene>
    <name evidence="2" type="ORF">SAMN05216272_105191</name>
</gene>
<dbReference type="Proteomes" id="UP000199636">
    <property type="component" value="Unassembled WGS sequence"/>
</dbReference>
<proteinExistence type="predicted"/>
<evidence type="ECO:0000313" key="2">
    <source>
        <dbReference type="EMBL" id="SDI05223.1"/>
    </source>
</evidence>
<dbReference type="InterPro" id="IPR011053">
    <property type="entry name" value="Single_hybrid_motif"/>
</dbReference>
<dbReference type="AlphaFoldDB" id="A0A1G8HF02"/>
<dbReference type="InterPro" id="IPR002930">
    <property type="entry name" value="GCV_H"/>
</dbReference>
<protein>
    <submittedName>
        <fullName evidence="2">Glycine cleavage system H protein</fullName>
    </submittedName>
</protein>
<keyword evidence="1" id="KW-0450">Lipoyl</keyword>
<keyword evidence="3" id="KW-1185">Reference proteome</keyword>
<dbReference type="GO" id="GO:0005960">
    <property type="term" value="C:glycine cleavage complex"/>
    <property type="evidence" value="ECO:0007669"/>
    <property type="project" value="InterPro"/>
</dbReference>
<accession>A0A1G8HF02</accession>
<dbReference type="PANTHER" id="PTHR11715:SF3">
    <property type="entry name" value="GLYCINE CLEAVAGE SYSTEM H PROTEIN-RELATED"/>
    <property type="match status" value="1"/>
</dbReference>